<feature type="region of interest" description="Disordered" evidence="3">
    <location>
        <begin position="1569"/>
        <end position="1605"/>
    </location>
</feature>
<dbReference type="EMBL" id="BNCP01000002">
    <property type="protein sequence ID" value="GIL70745.1"/>
    <property type="molecule type" value="Genomic_DNA"/>
</dbReference>
<protein>
    <recommendedName>
        <fullName evidence="4">RIC1 C-terminal alpha solenoid region domain-containing protein</fullName>
    </recommendedName>
</protein>
<dbReference type="PANTHER" id="PTHR22746">
    <property type="entry name" value="RAB6A-GEF COMPLEX PARTNER PROTEIN 1"/>
    <property type="match status" value="1"/>
</dbReference>
<feature type="compositionally biased region" description="Low complexity" evidence="3">
    <location>
        <begin position="1244"/>
        <end position="1286"/>
    </location>
</feature>
<feature type="region of interest" description="Disordered" evidence="3">
    <location>
        <begin position="181"/>
        <end position="211"/>
    </location>
</feature>
<dbReference type="GO" id="GO:0005829">
    <property type="term" value="C:cytosol"/>
    <property type="evidence" value="ECO:0007669"/>
    <property type="project" value="TreeGrafter"/>
</dbReference>
<evidence type="ECO:0000256" key="1">
    <source>
        <dbReference type="ARBA" id="ARBA00004370"/>
    </source>
</evidence>
<sequence>MYFAYGWPRVAITDLPTNDTYIYLRATEKYLFGVSRTCVQLWTGGLYRIKLSECVRTEEDVKQEGLYMAALWSPAKATLAILTSENYLHLYAIHLWKDNLLHSSCNVALKDIQKADIYLKSSIRMDSETRALSITGDSRLLLVGFADGTVASLSWSGKMKEVAYPLDDATELGYADSNSQLRAENREASNASTPAQRNPQQVGEAAAAGRSSGGGSNSAFAAAAVESNGLGQASPLPMSRAIVQMSYCEHSKQVVMVLADGACAVCSTSDSGLSPLPEMCFARWLCEPQRQAVCAQVCARAQLIAVGRENGDVELFRLHRTGISSTARSEAGGPGSAGTSPDAHWEPPVRTLSLDNWGHKPQQTGPVAQVEWSPDGRALAVGYAGQGVVVWSPSGCRLMCSLRQPPPSLSTYPSAASRGLISHQNSLASQGPGWGYQRAASSSVGTQPQVPLDGAVSALCWGPMGYQLEMAEVGGGAAMAGAGGGLTEVTFAHSLSGNHRVARGGIGTSLADEEVHVLLAHDRLLLIREAGEAAMGVMPWAAGDVAEPTVSQMGDLTVSHLPVPHSYVSANWPLQRSAISASGTDIAVAGRNGLAVYNRPSERWRLFGDISQERQVSCRALGWLSSGVLVACSGPDPYASPQPSQLPVGSLVVGGVGALASGVTGNELLLLPRYHLDLTSLLARHPLQQPPIAMDCLGSHILLASEPLEITLLEVSLHGELSPTGNPRATITMLREISMFDVGRYLSDVALVPLSPGAVGAAAAAAAAAAASGSTVTALAAAAPRQCVLLRWGGMISVLDLEKGSELALATEIEAFWLSDAITCQTGPCAGGMGGAAWTPNVGWSAGLPLGADSVAAMGLVSGPTSTSSSFSAKGNHVVVTGHGDVPVMPDALAADAGLAGQIRRPAEGPGSSPSTSLAATLDVEMPWWLYGPAGMQLCFPSSLGTPAALSMAYKEGHDIELEFDQEVYPVGISLADDAIVGITQRIVRGTGGPMVGPNGVAMASAAQLPCFHPIPESQPVLPCLLRRLLQRGAFQEAVSLARRHARGPHFARSLEWLLFTALEIDTSTSSLARPTASTAKRAGGTIAAPDALEGSTLAHQTSLKQHQQPQPPQQQSLLAAAADLVRHFPNLFAEVVVSVARKTDAALWPPLFDAVGSPSKLLDGLVEAGELASAACFLLIIDRLEGAPAAQEQALRLMRSSLQRGQYPLCCELLRFVVPPADQDTDSGRLVSPDRPLPTADVSAAPSAGGLPGGLQEQQQQQPAVASEQPSQKPSILQPGESSQQSGGGGGRTWLGWLLGYSADPEPSTSEPENGAERQQLQQESAQHFAVAPDPEGAPFSAPASAPPASHTAGAARAQEGLQAAGGRVPLAPNSPAQAGSLVAPSSPALAQILLGAGLSGDAASAANAKAACGLVAEHAWRLLEAGHLAALGQLLQTSSFLPGGLTGLMTQHRDSPYAARGCAVCVAHELLKCLTRAVSELPVWSSEAVEMCAVDVERLCREVGAVAWAVAMAVVLVDAATVTAFKQEQPVVWAEFVQLLHADNSLSYLWDIVEVLTDGVENAAKAVEQGRAGQAPEASTGITGITERDQRQGGGTGGTSDSGVASAAAASAYASGIFAASAGHVEVRPLSIGRPNSEIEEISQQGTPTAVIPGPHAAEVSISRP</sequence>
<dbReference type="Proteomes" id="UP000747110">
    <property type="component" value="Unassembled WGS sequence"/>
</dbReference>
<dbReference type="GO" id="GO:0042147">
    <property type="term" value="P:retrograde transport, endosome to Golgi"/>
    <property type="evidence" value="ECO:0007669"/>
    <property type="project" value="TreeGrafter"/>
</dbReference>
<dbReference type="InterPro" id="IPR009771">
    <property type="entry name" value="RIC1_C"/>
</dbReference>
<organism evidence="5 6">
    <name type="scientific">Volvox reticuliferus</name>
    <dbReference type="NCBI Taxonomy" id="1737510"/>
    <lineage>
        <taxon>Eukaryota</taxon>
        <taxon>Viridiplantae</taxon>
        <taxon>Chlorophyta</taxon>
        <taxon>core chlorophytes</taxon>
        <taxon>Chlorophyceae</taxon>
        <taxon>CS clade</taxon>
        <taxon>Chlamydomonadales</taxon>
        <taxon>Volvocaceae</taxon>
        <taxon>Volvox</taxon>
    </lineage>
</organism>
<dbReference type="OrthoDB" id="67540at2759"/>
<dbReference type="InterPro" id="IPR040096">
    <property type="entry name" value="Ric1"/>
</dbReference>
<dbReference type="SUPFAM" id="SSF50978">
    <property type="entry name" value="WD40 repeat-like"/>
    <property type="match status" value="1"/>
</dbReference>
<evidence type="ECO:0000256" key="2">
    <source>
        <dbReference type="ARBA" id="ARBA00023136"/>
    </source>
</evidence>
<reference evidence="5" key="1">
    <citation type="journal article" date="2021" name="Proc. Natl. Acad. Sci. U.S.A.">
        <title>Three genomes in the algal genus Volvox reveal the fate of a haploid sex-determining region after a transition to homothallism.</title>
        <authorList>
            <person name="Yamamoto K."/>
            <person name="Hamaji T."/>
            <person name="Kawai-Toyooka H."/>
            <person name="Matsuzaki R."/>
            <person name="Takahashi F."/>
            <person name="Nishimura Y."/>
            <person name="Kawachi M."/>
            <person name="Noguchi H."/>
            <person name="Minakuchi Y."/>
            <person name="Umen J.G."/>
            <person name="Toyoda A."/>
            <person name="Nozaki H."/>
        </authorList>
    </citation>
    <scope>NUCLEOTIDE SEQUENCE</scope>
    <source>
        <strain evidence="5">NIES-3786</strain>
    </source>
</reference>
<feature type="region of interest" description="Disordered" evidence="3">
    <location>
        <begin position="1642"/>
        <end position="1667"/>
    </location>
</feature>
<dbReference type="InterPro" id="IPR036322">
    <property type="entry name" value="WD40_repeat_dom_sf"/>
</dbReference>
<feature type="domain" description="RIC1 C-terminal alpha solenoid region" evidence="4">
    <location>
        <begin position="1024"/>
        <end position="1220"/>
    </location>
</feature>
<accession>A0A8J4C0E2</accession>
<evidence type="ECO:0000313" key="5">
    <source>
        <dbReference type="EMBL" id="GIL70745.1"/>
    </source>
</evidence>
<evidence type="ECO:0000313" key="6">
    <source>
        <dbReference type="Proteomes" id="UP000747110"/>
    </source>
</evidence>
<comment type="subcellular location">
    <subcellularLocation>
        <location evidence="1">Membrane</location>
    </subcellularLocation>
</comment>
<dbReference type="Pfam" id="PF07064">
    <property type="entry name" value="RIC1"/>
    <property type="match status" value="1"/>
</dbReference>
<feature type="compositionally biased region" description="Polar residues" evidence="3">
    <location>
        <begin position="1308"/>
        <end position="1327"/>
    </location>
</feature>
<evidence type="ECO:0000256" key="3">
    <source>
        <dbReference type="SAM" id="MobiDB-lite"/>
    </source>
</evidence>
<dbReference type="Gene3D" id="2.130.10.10">
    <property type="entry name" value="YVTN repeat-like/Quinoprotein amine dehydrogenase"/>
    <property type="match status" value="1"/>
</dbReference>
<feature type="region of interest" description="Disordered" evidence="3">
    <location>
        <begin position="326"/>
        <end position="347"/>
    </location>
</feature>
<feature type="compositionally biased region" description="Polar residues" evidence="3">
    <location>
        <begin position="181"/>
        <end position="201"/>
    </location>
</feature>
<evidence type="ECO:0000259" key="4">
    <source>
        <dbReference type="Pfam" id="PF07064"/>
    </source>
</evidence>
<dbReference type="GO" id="GO:0000139">
    <property type="term" value="C:Golgi membrane"/>
    <property type="evidence" value="ECO:0007669"/>
    <property type="project" value="TreeGrafter"/>
</dbReference>
<gene>
    <name evidence="5" type="ORF">Vretifemale_1461</name>
</gene>
<name>A0A8J4C0E2_9CHLO</name>
<dbReference type="GO" id="GO:0006886">
    <property type="term" value="P:intracellular protein transport"/>
    <property type="evidence" value="ECO:0007669"/>
    <property type="project" value="InterPro"/>
</dbReference>
<dbReference type="PANTHER" id="PTHR22746:SF10">
    <property type="entry name" value="GUANINE NUCLEOTIDE EXCHANGE FACTOR SUBUNIT RIC1"/>
    <property type="match status" value="1"/>
</dbReference>
<comment type="caution">
    <text evidence="5">The sequence shown here is derived from an EMBL/GenBank/DDBJ whole genome shotgun (WGS) entry which is preliminary data.</text>
</comment>
<feature type="compositionally biased region" description="Low complexity" evidence="3">
    <location>
        <begin position="1339"/>
        <end position="1359"/>
    </location>
</feature>
<proteinExistence type="predicted"/>
<keyword evidence="6" id="KW-1185">Reference proteome</keyword>
<feature type="region of interest" description="Disordered" evidence="3">
    <location>
        <begin position="1223"/>
        <end position="1360"/>
    </location>
</feature>
<dbReference type="GO" id="GO:0034066">
    <property type="term" value="C:Ric1-Rgp1 guanyl-nucleotide exchange factor complex"/>
    <property type="evidence" value="ECO:0007669"/>
    <property type="project" value="InterPro"/>
</dbReference>
<dbReference type="InterPro" id="IPR015943">
    <property type="entry name" value="WD40/YVTN_repeat-like_dom_sf"/>
</dbReference>
<keyword evidence="2" id="KW-0472">Membrane</keyword>